<accession>A0A0E9UHF4</accession>
<organism evidence="1">
    <name type="scientific">Anguilla anguilla</name>
    <name type="common">European freshwater eel</name>
    <name type="synonym">Muraena anguilla</name>
    <dbReference type="NCBI Taxonomy" id="7936"/>
    <lineage>
        <taxon>Eukaryota</taxon>
        <taxon>Metazoa</taxon>
        <taxon>Chordata</taxon>
        <taxon>Craniata</taxon>
        <taxon>Vertebrata</taxon>
        <taxon>Euteleostomi</taxon>
        <taxon>Actinopterygii</taxon>
        <taxon>Neopterygii</taxon>
        <taxon>Teleostei</taxon>
        <taxon>Anguilliformes</taxon>
        <taxon>Anguillidae</taxon>
        <taxon>Anguilla</taxon>
    </lineage>
</organism>
<proteinExistence type="predicted"/>
<name>A0A0E9UHF4_ANGAN</name>
<reference evidence="1" key="2">
    <citation type="journal article" date="2015" name="Fish Shellfish Immunol.">
        <title>Early steps in the European eel (Anguilla anguilla)-Vibrio vulnificus interaction in the gills: Role of the RtxA13 toxin.</title>
        <authorList>
            <person name="Callol A."/>
            <person name="Pajuelo D."/>
            <person name="Ebbesson L."/>
            <person name="Teles M."/>
            <person name="MacKenzie S."/>
            <person name="Amaro C."/>
        </authorList>
    </citation>
    <scope>NUCLEOTIDE SEQUENCE</scope>
</reference>
<dbReference type="AlphaFoldDB" id="A0A0E9UHF4"/>
<evidence type="ECO:0000313" key="1">
    <source>
        <dbReference type="EMBL" id="JAH64670.1"/>
    </source>
</evidence>
<protein>
    <submittedName>
        <fullName evidence="1">Uncharacterized protein</fullName>
    </submittedName>
</protein>
<dbReference type="EMBL" id="GBXM01043907">
    <property type="protein sequence ID" value="JAH64670.1"/>
    <property type="molecule type" value="Transcribed_RNA"/>
</dbReference>
<reference evidence="1" key="1">
    <citation type="submission" date="2014-11" db="EMBL/GenBank/DDBJ databases">
        <authorList>
            <person name="Amaro Gonzalez C."/>
        </authorList>
    </citation>
    <scope>NUCLEOTIDE SEQUENCE</scope>
</reference>
<sequence length="28" mass="3449">MFPHNYTVYVIFFCFENLTIQFEVFISV</sequence>